<dbReference type="OrthoDB" id="769720at2759"/>
<dbReference type="PANTHER" id="PTHR37252">
    <property type="entry name" value="POLYADENYLATE-BINDING PROTEIN-INTERACTING PROTEIN 6"/>
    <property type="match status" value="1"/>
</dbReference>
<dbReference type="CDD" id="cd14371">
    <property type="entry name" value="CUE_CID7_like"/>
    <property type="match status" value="1"/>
</dbReference>
<dbReference type="Gene3D" id="1.10.8.10">
    <property type="entry name" value="DNA helicase RuvA subunit, C-terminal domain"/>
    <property type="match status" value="1"/>
</dbReference>
<dbReference type="InterPro" id="IPR041806">
    <property type="entry name" value="CID5/6/7_CUE"/>
</dbReference>
<dbReference type="PhylomeDB" id="A0A068VCY8"/>
<protein>
    <recommendedName>
        <fullName evidence="1">CUE domain-containing protein</fullName>
    </recommendedName>
</protein>
<dbReference type="PANTHER" id="PTHR37252:SF3">
    <property type="entry name" value="POLYADENYLATE-BINDING PROTEIN-INTERACTING PROTEIN 6"/>
    <property type="match status" value="1"/>
</dbReference>
<dbReference type="FunCoup" id="A0A068VCY8">
    <property type="interactions" value="1167"/>
</dbReference>
<dbReference type="InParanoid" id="A0A068VCY8"/>
<evidence type="ECO:0000313" key="3">
    <source>
        <dbReference type="Proteomes" id="UP000295252"/>
    </source>
</evidence>
<dbReference type="AlphaFoldDB" id="A0A068VCY8"/>
<dbReference type="OMA" id="YLANKCD"/>
<dbReference type="Gramene" id="CDP18424">
    <property type="protein sequence ID" value="CDP18424"/>
    <property type="gene ID" value="GSCOC_T00007238001"/>
</dbReference>
<dbReference type="InterPro" id="IPR038981">
    <property type="entry name" value="CID5/CID6"/>
</dbReference>
<proteinExistence type="predicted"/>
<evidence type="ECO:0000313" key="2">
    <source>
        <dbReference type="EMBL" id="CDP18424.1"/>
    </source>
</evidence>
<organism evidence="2 3">
    <name type="scientific">Coffea canephora</name>
    <name type="common">Robusta coffee</name>
    <dbReference type="NCBI Taxonomy" id="49390"/>
    <lineage>
        <taxon>Eukaryota</taxon>
        <taxon>Viridiplantae</taxon>
        <taxon>Streptophyta</taxon>
        <taxon>Embryophyta</taxon>
        <taxon>Tracheophyta</taxon>
        <taxon>Spermatophyta</taxon>
        <taxon>Magnoliopsida</taxon>
        <taxon>eudicotyledons</taxon>
        <taxon>Gunneridae</taxon>
        <taxon>Pentapetalae</taxon>
        <taxon>asterids</taxon>
        <taxon>lamiids</taxon>
        <taxon>Gentianales</taxon>
        <taxon>Rubiaceae</taxon>
        <taxon>Ixoroideae</taxon>
        <taxon>Gardenieae complex</taxon>
        <taxon>Bertiereae - Coffeeae clade</taxon>
        <taxon>Coffeeae</taxon>
        <taxon>Coffea</taxon>
    </lineage>
</organism>
<evidence type="ECO:0000259" key="1">
    <source>
        <dbReference type="PROSITE" id="PS51140"/>
    </source>
</evidence>
<name>A0A068VCY8_COFCA</name>
<dbReference type="GO" id="GO:0043130">
    <property type="term" value="F:ubiquitin binding"/>
    <property type="evidence" value="ECO:0007669"/>
    <property type="project" value="InterPro"/>
</dbReference>
<dbReference type="PROSITE" id="PS51140">
    <property type="entry name" value="CUE"/>
    <property type="match status" value="1"/>
</dbReference>
<dbReference type="STRING" id="49390.A0A068VCY8"/>
<accession>A0A068VCY8</accession>
<dbReference type="Proteomes" id="UP000295252">
    <property type="component" value="Chromosome X"/>
</dbReference>
<dbReference type="Pfam" id="PF02845">
    <property type="entry name" value="CUE"/>
    <property type="match status" value="1"/>
</dbReference>
<sequence length="197" mass="21200">MKAGASTLNPYAESYVPLSKRRGADERNDFKFPGVQAKRGSESAVLGPRHWDPTIQAPQIYDSHYSDAFYAAENTKLKGYTNPGFHGSSSYSPAETAEKATFEEESDIDLAYLQMTFPSVSEESLADAYKANNYDLDATIDMLTHLEAYPVDSKLPDTLDIGDVPESGSAGELLKLKDVNTEAGASSSGLSGMAPAV</sequence>
<dbReference type="EMBL" id="HG739319">
    <property type="protein sequence ID" value="CDP18424.1"/>
    <property type="molecule type" value="Genomic_DNA"/>
</dbReference>
<dbReference type="InterPro" id="IPR003892">
    <property type="entry name" value="CUE"/>
</dbReference>
<reference evidence="3" key="1">
    <citation type="journal article" date="2014" name="Science">
        <title>The coffee genome provides insight into the convergent evolution of caffeine biosynthesis.</title>
        <authorList>
            <person name="Denoeud F."/>
            <person name="Carretero-Paulet L."/>
            <person name="Dereeper A."/>
            <person name="Droc G."/>
            <person name="Guyot R."/>
            <person name="Pietrella M."/>
            <person name="Zheng C."/>
            <person name="Alberti A."/>
            <person name="Anthony F."/>
            <person name="Aprea G."/>
            <person name="Aury J.M."/>
            <person name="Bento P."/>
            <person name="Bernard M."/>
            <person name="Bocs S."/>
            <person name="Campa C."/>
            <person name="Cenci A."/>
            <person name="Combes M.C."/>
            <person name="Crouzillat D."/>
            <person name="Da Silva C."/>
            <person name="Daddiego L."/>
            <person name="De Bellis F."/>
            <person name="Dussert S."/>
            <person name="Garsmeur O."/>
            <person name="Gayraud T."/>
            <person name="Guignon V."/>
            <person name="Jahn K."/>
            <person name="Jamilloux V."/>
            <person name="Joet T."/>
            <person name="Labadie K."/>
            <person name="Lan T."/>
            <person name="Leclercq J."/>
            <person name="Lepelley M."/>
            <person name="Leroy T."/>
            <person name="Li L.T."/>
            <person name="Librado P."/>
            <person name="Lopez L."/>
            <person name="Munoz A."/>
            <person name="Noel B."/>
            <person name="Pallavicini A."/>
            <person name="Perrotta G."/>
            <person name="Poncet V."/>
            <person name="Pot D."/>
            <person name="Priyono X."/>
            <person name="Rigoreau M."/>
            <person name="Rouard M."/>
            <person name="Rozas J."/>
            <person name="Tranchant-Dubreuil C."/>
            <person name="VanBuren R."/>
            <person name="Zhang Q."/>
            <person name="Andrade A.C."/>
            <person name="Argout X."/>
            <person name="Bertrand B."/>
            <person name="de Kochko A."/>
            <person name="Graziosi G."/>
            <person name="Henry R.J."/>
            <person name="Jayarama X."/>
            <person name="Ming R."/>
            <person name="Nagai C."/>
            <person name="Rounsley S."/>
            <person name="Sankoff D."/>
            <person name="Giuliano G."/>
            <person name="Albert V.A."/>
            <person name="Wincker P."/>
            <person name="Lashermes P."/>
        </authorList>
    </citation>
    <scope>NUCLEOTIDE SEQUENCE [LARGE SCALE GENOMIC DNA]</scope>
    <source>
        <strain evidence="3">cv. DH200-94</strain>
    </source>
</reference>
<feature type="domain" description="CUE" evidence="1">
    <location>
        <begin position="105"/>
        <end position="148"/>
    </location>
</feature>
<keyword evidence="3" id="KW-1185">Reference proteome</keyword>
<gene>
    <name evidence="2" type="ORF">GSCOC_T00007238001</name>
</gene>